<evidence type="ECO:0000259" key="2">
    <source>
        <dbReference type="Pfam" id="PF07603"/>
    </source>
</evidence>
<feature type="domain" description="Lcl C-terminal" evidence="2">
    <location>
        <begin position="30"/>
        <end position="154"/>
    </location>
</feature>
<evidence type="ECO:0000256" key="1">
    <source>
        <dbReference type="SAM" id="SignalP"/>
    </source>
</evidence>
<sequence length="157" mass="17599">MRQAGLILCLGLWLTASAANAANFMTRDHLVIDLRHGIEWLRCSVGQVWDGTTCRGEVMTLDHDQIAQAIQQANEQLGGSWRLPGREELEGLICTTCGPPLIDAEVFPSTSGEPYWTGQVNKIASRFYYSVNFLNGWTYGRFLPSKQLAVRLVRDRN</sequence>
<dbReference type="InterPro" id="IPR011460">
    <property type="entry name" value="Lcl_C"/>
</dbReference>
<protein>
    <recommendedName>
        <fullName evidence="2">Lcl C-terminal domain-containing protein</fullName>
    </recommendedName>
</protein>
<name>Q4JMT4_9BACT</name>
<keyword evidence="1" id="KW-0732">Signal</keyword>
<dbReference type="EMBL" id="DQ068068">
    <property type="protein sequence ID" value="AAY87229.1"/>
    <property type="molecule type" value="Genomic_DNA"/>
</dbReference>
<organism evidence="3">
    <name type="scientific">uncultured bacterium BAC17H8</name>
    <dbReference type="NCBI Taxonomy" id="332980"/>
    <lineage>
        <taxon>Bacteria</taxon>
        <taxon>environmental samples</taxon>
    </lineage>
</organism>
<proteinExistence type="predicted"/>
<reference evidence="3" key="1">
    <citation type="journal article" date="2005" name="PLoS Biol.">
        <title>New insights into metabolic properties of marine bacteria encoding proteorhodopsins.</title>
        <authorList>
            <person name="Sabehi G."/>
            <person name="Loy A."/>
            <person name="Jung K.H."/>
            <person name="Partha R."/>
            <person name="Spudich J.L."/>
            <person name="Isaacson T."/>
            <person name="Hirschberg J."/>
            <person name="Wagner M."/>
            <person name="Beja O."/>
        </authorList>
    </citation>
    <scope>NUCLEOTIDE SEQUENCE</scope>
</reference>
<dbReference type="Pfam" id="PF07603">
    <property type="entry name" value="Lcl_C"/>
    <property type="match status" value="1"/>
</dbReference>
<evidence type="ECO:0000313" key="3">
    <source>
        <dbReference type="EMBL" id="AAY87229.1"/>
    </source>
</evidence>
<accession>Q4JMT4</accession>
<feature type="signal peptide" evidence="1">
    <location>
        <begin position="1"/>
        <end position="21"/>
    </location>
</feature>
<dbReference type="AlphaFoldDB" id="Q4JMT4"/>
<feature type="chain" id="PRO_5004239158" description="Lcl C-terminal domain-containing protein" evidence="1">
    <location>
        <begin position="22"/>
        <end position="157"/>
    </location>
</feature>